<gene>
    <name evidence="1" type="ORF">ABIE13_005556</name>
</gene>
<comment type="caution">
    <text evidence="1">The sequence shown here is derived from an EMBL/GenBank/DDBJ whole genome shotgun (WGS) entry which is preliminary data.</text>
</comment>
<accession>A0ABV2QH90</accession>
<dbReference type="SUPFAM" id="SSF53474">
    <property type="entry name" value="alpha/beta-Hydrolases"/>
    <property type="match status" value="1"/>
</dbReference>
<protein>
    <submittedName>
        <fullName evidence="1">Pimeloyl-ACP methyl ester carboxylesterase</fullName>
    </submittedName>
</protein>
<evidence type="ECO:0000313" key="2">
    <source>
        <dbReference type="Proteomes" id="UP001549320"/>
    </source>
</evidence>
<evidence type="ECO:0000313" key="1">
    <source>
        <dbReference type="EMBL" id="MET4580415.1"/>
    </source>
</evidence>
<dbReference type="Gene3D" id="3.40.50.1820">
    <property type="entry name" value="alpha/beta hydrolase"/>
    <property type="match status" value="1"/>
</dbReference>
<dbReference type="EMBL" id="JBEPSH010000018">
    <property type="protein sequence ID" value="MET4580415.1"/>
    <property type="molecule type" value="Genomic_DNA"/>
</dbReference>
<organism evidence="1 2">
    <name type="scientific">Ottowia thiooxydans</name>
    <dbReference type="NCBI Taxonomy" id="219182"/>
    <lineage>
        <taxon>Bacteria</taxon>
        <taxon>Pseudomonadati</taxon>
        <taxon>Pseudomonadota</taxon>
        <taxon>Betaproteobacteria</taxon>
        <taxon>Burkholderiales</taxon>
        <taxon>Comamonadaceae</taxon>
        <taxon>Ottowia</taxon>
    </lineage>
</organism>
<keyword evidence="2" id="KW-1185">Reference proteome</keyword>
<reference evidence="1 2" key="1">
    <citation type="submission" date="2024-06" db="EMBL/GenBank/DDBJ databases">
        <title>Sorghum-associated microbial communities from plants grown in Nebraska, USA.</title>
        <authorList>
            <person name="Schachtman D."/>
        </authorList>
    </citation>
    <scope>NUCLEOTIDE SEQUENCE [LARGE SCALE GENOMIC DNA]</scope>
    <source>
        <strain evidence="1 2">2709</strain>
    </source>
</reference>
<dbReference type="InterPro" id="IPR029058">
    <property type="entry name" value="AB_hydrolase_fold"/>
</dbReference>
<dbReference type="Proteomes" id="UP001549320">
    <property type="component" value="Unassembled WGS sequence"/>
</dbReference>
<proteinExistence type="predicted"/>
<name>A0ABV2QH90_9BURK</name>
<dbReference type="RefSeq" id="WP_354449335.1">
    <property type="nucleotide sequence ID" value="NZ_JBEPSH010000018.1"/>
</dbReference>
<sequence>MLGTPSLEGFIDVEGCAIHYIAWGDATKPPLMLIHSNAASASGGVSLRLFWLINMK</sequence>